<evidence type="ECO:0000313" key="6">
    <source>
        <dbReference type="Proteomes" id="UP000239504"/>
    </source>
</evidence>
<keyword evidence="6" id="KW-1185">Reference proteome</keyword>
<evidence type="ECO:0000256" key="3">
    <source>
        <dbReference type="SAM" id="SignalP"/>
    </source>
</evidence>
<dbReference type="GO" id="GO:0006508">
    <property type="term" value="P:proteolysis"/>
    <property type="evidence" value="ECO:0007669"/>
    <property type="project" value="InterPro"/>
</dbReference>
<evidence type="ECO:0000256" key="1">
    <source>
        <dbReference type="ARBA" id="ARBA00022801"/>
    </source>
</evidence>
<feature type="domain" description="Peptidase S9 prolyl oligopeptidase catalytic" evidence="4">
    <location>
        <begin position="511"/>
        <end position="707"/>
    </location>
</feature>
<feature type="signal peptide" evidence="3">
    <location>
        <begin position="1"/>
        <end position="28"/>
    </location>
</feature>
<comment type="caution">
    <text evidence="5">The sequence shown here is derived from an EMBL/GenBank/DDBJ whole genome shotgun (WGS) entry which is preliminary data.</text>
</comment>
<dbReference type="EMBL" id="PJCH01000010">
    <property type="protein sequence ID" value="PQA87188.1"/>
    <property type="molecule type" value="Genomic_DNA"/>
</dbReference>
<dbReference type="InterPro" id="IPR029058">
    <property type="entry name" value="AB_hydrolase_fold"/>
</dbReference>
<dbReference type="SUPFAM" id="SSF53474">
    <property type="entry name" value="alpha/beta-Hydrolases"/>
    <property type="match status" value="1"/>
</dbReference>
<dbReference type="InterPro" id="IPR011042">
    <property type="entry name" value="6-blade_b-propeller_TolB-like"/>
</dbReference>
<evidence type="ECO:0000256" key="2">
    <source>
        <dbReference type="SAM" id="MobiDB-lite"/>
    </source>
</evidence>
<gene>
    <name evidence="5" type="ORF">CW354_14205</name>
</gene>
<dbReference type="Proteomes" id="UP000239504">
    <property type="component" value="Unassembled WGS sequence"/>
</dbReference>
<feature type="region of interest" description="Disordered" evidence="2">
    <location>
        <begin position="730"/>
        <end position="753"/>
    </location>
</feature>
<proteinExistence type="predicted"/>
<evidence type="ECO:0000313" key="5">
    <source>
        <dbReference type="EMBL" id="PQA87188.1"/>
    </source>
</evidence>
<dbReference type="Gene3D" id="3.40.50.1820">
    <property type="entry name" value="alpha/beta hydrolase"/>
    <property type="match status" value="1"/>
</dbReference>
<dbReference type="InterPro" id="IPR001375">
    <property type="entry name" value="Peptidase_S9_cat"/>
</dbReference>
<dbReference type="PANTHER" id="PTHR42776:SF4">
    <property type="entry name" value="ACYLAMINO-ACID-RELEASING ENZYME"/>
    <property type="match status" value="1"/>
</dbReference>
<keyword evidence="3" id="KW-0732">Signal</keyword>
<accession>A0A2S7K420</accession>
<dbReference type="Gene3D" id="2.120.10.30">
    <property type="entry name" value="TolB, C-terminal domain"/>
    <property type="match status" value="1"/>
</dbReference>
<reference evidence="5 6" key="1">
    <citation type="submission" date="2017-12" db="EMBL/GenBank/DDBJ databases">
        <authorList>
            <person name="Hurst M.R.H."/>
        </authorList>
    </citation>
    <scope>NUCLEOTIDE SEQUENCE [LARGE SCALE GENOMIC DNA]</scope>
    <source>
        <strain evidence="5 6">SY-3-19</strain>
    </source>
</reference>
<dbReference type="SUPFAM" id="SSF82171">
    <property type="entry name" value="DPP6 N-terminal domain-like"/>
    <property type="match status" value="1"/>
</dbReference>
<name>A0A2S7K420_9PROT</name>
<protein>
    <recommendedName>
        <fullName evidence="4">Peptidase S9 prolyl oligopeptidase catalytic domain-containing protein</fullName>
    </recommendedName>
</protein>
<dbReference type="AlphaFoldDB" id="A0A2S7K420"/>
<dbReference type="PANTHER" id="PTHR42776">
    <property type="entry name" value="SERINE PEPTIDASE S9 FAMILY MEMBER"/>
    <property type="match status" value="1"/>
</dbReference>
<dbReference type="Pfam" id="PF00326">
    <property type="entry name" value="Peptidase_S9"/>
    <property type="match status" value="1"/>
</dbReference>
<keyword evidence="1" id="KW-0378">Hydrolase</keyword>
<evidence type="ECO:0000259" key="4">
    <source>
        <dbReference type="Pfam" id="PF00326"/>
    </source>
</evidence>
<sequence>MSQVGTGMHSIVSILAAALCLTGAAAGAAADGSSPPAPFALDDYAKISRITELAISADGALVAYAAERASEERDGFARRIFIQETGDEAQPRQVLQGRNASQLAWIPGTRELAYLAAGDHGAQLYATAFPSRKTRQITNSRNPVVWYAFSNSGELAWITQDAPAPGEKGMTLYERLHEGDRGVVVNPEFARLYDFIDPFYSAQKTQRPRTLWLARPGERAARIDLPGDPASGRWSPDATRLSVAYAARTLPERPFIDAYASIGVLDVAAGEFRTVGAARYFSGEKPARYFLGGEWSAEGDALYLRRVTQDSLWRGRQEWRRLPLERRRGETGDRAAMGGGWKPLDFYPAGSAILDSGEGRVFVNAIKNGRRKLYSLSGEGGDATRFRSFPDGDLSRFRFTGDYRSAVFVSESLVRPPEVYFWRKGQAPRQLTSLNGAVSARQMPASRAVRWHGRDGSVISGWLLEPPDAHDNPRPRPLLTFVHGGPSMPMTDSFAQYYTTNGGIWPYPLEALAMKGVSVFIPNYRGARSFGDEFANPSRPDGQPLQDISLGIDALIKKGVADPGRLAVAGHSHGAWLGALVVTRRKDIVAASFGEGPQNNFLTYIFSPGYLYANGYHKLWGASPYDSPQTYIETSPVFEFDGAGAAILFESGVRYQAIAMLESPKAAALSGLPAEFVVYPKTGHNIRSPDLQIESAARNLDWVLFWLTGVEDPSPDKREQYRRWRRLRKDASDDLSSQWRRRKPAANRPRQSE</sequence>
<dbReference type="GO" id="GO:0004252">
    <property type="term" value="F:serine-type endopeptidase activity"/>
    <property type="evidence" value="ECO:0007669"/>
    <property type="project" value="TreeGrafter"/>
</dbReference>
<feature type="chain" id="PRO_5015437842" description="Peptidase S9 prolyl oligopeptidase catalytic domain-containing protein" evidence="3">
    <location>
        <begin position="29"/>
        <end position="753"/>
    </location>
</feature>
<organism evidence="5 6">
    <name type="scientific">Hyphococcus luteus</name>
    <dbReference type="NCBI Taxonomy" id="2058213"/>
    <lineage>
        <taxon>Bacteria</taxon>
        <taxon>Pseudomonadati</taxon>
        <taxon>Pseudomonadota</taxon>
        <taxon>Alphaproteobacteria</taxon>
        <taxon>Parvularculales</taxon>
        <taxon>Parvularculaceae</taxon>
        <taxon>Hyphococcus</taxon>
    </lineage>
</organism>